<dbReference type="InterPro" id="IPR029044">
    <property type="entry name" value="Nucleotide-diphossugar_trans"/>
</dbReference>
<keyword evidence="9" id="KW-0472">Membrane</keyword>
<dbReference type="GeneID" id="102832627"/>
<keyword evidence="13" id="KW-0732">Signal</keyword>
<keyword evidence="10" id="KW-0325">Glycoprotein</keyword>
<dbReference type="GO" id="GO:0016758">
    <property type="term" value="F:hexosyltransferase activity"/>
    <property type="evidence" value="ECO:0007669"/>
    <property type="project" value="InterPro"/>
</dbReference>
<dbReference type="AlphaFoldDB" id="A0A9B0TNS9"/>
<feature type="binding site" evidence="12">
    <location>
        <position position="263"/>
    </location>
    <ligand>
        <name>an alpha-L-fucosyl-(1-&gt;2)-beta-D-galactosyl derivative</name>
        <dbReference type="ChEBI" id="CHEBI:140327"/>
    </ligand>
</feature>
<dbReference type="InterPro" id="IPR005076">
    <property type="entry name" value="Glyco_trans_6"/>
</dbReference>
<accession>A0A9B0TNS9</accession>
<dbReference type="Gene3D" id="3.90.550.10">
    <property type="entry name" value="Spore Coat Polysaccharide Biosynthesis Protein SpsA, Chain A"/>
    <property type="match status" value="1"/>
</dbReference>
<dbReference type="PANTHER" id="PTHR10462">
    <property type="entry name" value="GLYCOSYLTRANSFERASE-RELATED"/>
    <property type="match status" value="1"/>
</dbReference>
<organism evidence="14 15">
    <name type="scientific">Chrysochloris asiatica</name>
    <name type="common">Cape golden mole</name>
    <dbReference type="NCBI Taxonomy" id="185453"/>
    <lineage>
        <taxon>Eukaryota</taxon>
        <taxon>Metazoa</taxon>
        <taxon>Chordata</taxon>
        <taxon>Craniata</taxon>
        <taxon>Vertebrata</taxon>
        <taxon>Euteleostomi</taxon>
        <taxon>Mammalia</taxon>
        <taxon>Eutheria</taxon>
        <taxon>Afrotheria</taxon>
        <taxon>Chrysochloridae</taxon>
        <taxon>Chrysochlorinae</taxon>
        <taxon>Chrysochloris</taxon>
    </lineage>
</organism>
<feature type="active site" description="Nucleophile" evidence="11">
    <location>
        <position position="263"/>
    </location>
</feature>
<feature type="signal peptide" evidence="13">
    <location>
        <begin position="1"/>
        <end position="22"/>
    </location>
</feature>
<evidence type="ECO:0000313" key="14">
    <source>
        <dbReference type="Proteomes" id="UP000504623"/>
    </source>
</evidence>
<evidence type="ECO:0000256" key="9">
    <source>
        <dbReference type="ARBA" id="ARBA00023136"/>
    </source>
</evidence>
<sequence>MRLKRKILLVVPFLSSLLLVEHYFREQVKELQLSDWFNPRKRPDVITTTEWQAPVIWEGTFNRQVLNSYYQRQNITVGLAVLAVGRFVDEYLELFIQSADKHFMAGYKVIFYVMVDALFQLPAIKLGPLRTFKVLQVDKEYWQYDLNLIRMKNLGDHIVGHIQKEVDFLFSMAVNQVFYSDFGVETLGDSVAQLHAWWYFQNTKNLPYERRPWSAACIPLGLGDFYYNGAIVGGKPQEILSFIDEYLKGFFHDTKKKLNSTFENHINKYFFLNKPSKLLSPEYSWDPKFYLPPQIRYIKVAWLPETD</sequence>
<evidence type="ECO:0000256" key="2">
    <source>
        <dbReference type="ARBA" id="ARBA00004606"/>
    </source>
</evidence>
<dbReference type="Proteomes" id="UP000504623">
    <property type="component" value="Unplaced"/>
</dbReference>
<dbReference type="GO" id="GO:0005794">
    <property type="term" value="C:Golgi apparatus"/>
    <property type="evidence" value="ECO:0007669"/>
    <property type="project" value="TreeGrafter"/>
</dbReference>
<evidence type="ECO:0000313" key="15">
    <source>
        <dbReference type="RefSeq" id="XP_006863869.1"/>
    </source>
</evidence>
<keyword evidence="14" id="KW-1185">Reference proteome</keyword>
<dbReference type="CTD" id="360203"/>
<evidence type="ECO:0000256" key="13">
    <source>
        <dbReference type="SAM" id="SignalP"/>
    </source>
</evidence>
<keyword evidence="7" id="KW-0735">Signal-anchor</keyword>
<evidence type="ECO:0000256" key="1">
    <source>
        <dbReference type="ARBA" id="ARBA00001936"/>
    </source>
</evidence>
<comment type="similarity">
    <text evidence="3">Belongs to the glycosyltransferase 6 family.</text>
</comment>
<feature type="binding site" evidence="12">
    <location>
        <position position="87"/>
    </location>
    <ligand>
        <name>UDP-N-acetyl-alpha-D-galactosamine</name>
        <dbReference type="ChEBI" id="CHEBI:67138"/>
    </ligand>
</feature>
<protein>
    <submittedName>
        <fullName evidence="15">Glycosyltransferase 6 domain-containing protein 1</fullName>
    </submittedName>
</protein>
<dbReference type="PANTHER" id="PTHR10462:SF27">
    <property type="entry name" value="GLYCOSYLTRANSFERASE 6 DOMAIN-CONTAINING PROTEIN 1-RELATED"/>
    <property type="match status" value="1"/>
</dbReference>
<evidence type="ECO:0000256" key="7">
    <source>
        <dbReference type="ARBA" id="ARBA00022968"/>
    </source>
</evidence>
<keyword evidence="6" id="KW-0812">Transmembrane</keyword>
<evidence type="ECO:0000256" key="8">
    <source>
        <dbReference type="ARBA" id="ARBA00022989"/>
    </source>
</evidence>
<keyword evidence="4" id="KW-0328">Glycosyltransferase</keyword>
<evidence type="ECO:0000256" key="11">
    <source>
        <dbReference type="PIRSR" id="PIRSR605076-1"/>
    </source>
</evidence>
<feature type="chain" id="PRO_5038383329" evidence="13">
    <location>
        <begin position="23"/>
        <end position="307"/>
    </location>
</feature>
<feature type="binding site" evidence="12">
    <location>
        <position position="286"/>
    </location>
    <ligand>
        <name>an alpha-L-fucosyl-(1-&gt;2)-beta-D-galactosyl derivative</name>
        <dbReference type="ChEBI" id="CHEBI:140327"/>
    </ligand>
</feature>
<proteinExistence type="inferred from homology"/>
<comment type="cofactor">
    <cofactor evidence="1">
        <name>Mn(2+)</name>
        <dbReference type="ChEBI" id="CHEBI:29035"/>
    </cofactor>
</comment>
<feature type="binding site" evidence="12">
    <location>
        <position position="195"/>
    </location>
    <ligand>
        <name>an alpha-L-fucosyl-(1-&gt;2)-beta-D-galactosyl derivative</name>
        <dbReference type="ChEBI" id="CHEBI:140327"/>
    </ligand>
</feature>
<dbReference type="OrthoDB" id="10013941at2759"/>
<evidence type="ECO:0000256" key="10">
    <source>
        <dbReference type="ARBA" id="ARBA00023180"/>
    </source>
</evidence>
<dbReference type="RefSeq" id="XP_006863869.1">
    <property type="nucleotide sequence ID" value="XM_006863807.1"/>
</dbReference>
<comment type="subcellular location">
    <subcellularLocation>
        <location evidence="2">Membrane</location>
        <topology evidence="2">Single-pass type II membrane protein</topology>
    </subcellularLocation>
</comment>
<keyword evidence="8" id="KW-1133">Transmembrane helix</keyword>
<evidence type="ECO:0000256" key="3">
    <source>
        <dbReference type="ARBA" id="ARBA00010413"/>
    </source>
</evidence>
<name>A0A9B0TNS9_CHRAS</name>
<dbReference type="FunFam" id="3.90.550.10:FF:000022">
    <property type="entry name" value="Histo-blood group ABO system transferase"/>
    <property type="match status" value="1"/>
</dbReference>
<dbReference type="GO" id="GO:0031982">
    <property type="term" value="C:vesicle"/>
    <property type="evidence" value="ECO:0007669"/>
    <property type="project" value="TreeGrafter"/>
</dbReference>
<dbReference type="SUPFAM" id="SSF53448">
    <property type="entry name" value="Nucleotide-diphospho-sugar transferases"/>
    <property type="match status" value="1"/>
</dbReference>
<dbReference type="GO" id="GO:0005975">
    <property type="term" value="P:carbohydrate metabolic process"/>
    <property type="evidence" value="ECO:0007669"/>
    <property type="project" value="InterPro"/>
</dbReference>
<keyword evidence="5" id="KW-0808">Transferase</keyword>
<gene>
    <name evidence="15" type="primary">GLT6D1</name>
</gene>
<evidence type="ECO:0000256" key="4">
    <source>
        <dbReference type="ARBA" id="ARBA00022676"/>
    </source>
</evidence>
<dbReference type="GO" id="GO:0016020">
    <property type="term" value="C:membrane"/>
    <property type="evidence" value="ECO:0007669"/>
    <property type="project" value="UniProtKB-SubCell"/>
</dbReference>
<evidence type="ECO:0000256" key="6">
    <source>
        <dbReference type="ARBA" id="ARBA00022692"/>
    </source>
</evidence>
<reference evidence="15" key="1">
    <citation type="submission" date="2025-08" db="UniProtKB">
        <authorList>
            <consortium name="RefSeq"/>
        </authorList>
    </citation>
    <scope>IDENTIFICATION</scope>
    <source>
        <tissue evidence="15">Spleen</tissue>
    </source>
</reference>
<dbReference type="Pfam" id="PF03414">
    <property type="entry name" value="Glyco_transf_6"/>
    <property type="match status" value="1"/>
</dbReference>
<evidence type="ECO:0000256" key="12">
    <source>
        <dbReference type="PIRSR" id="PIRSR605076-2"/>
    </source>
</evidence>
<evidence type="ECO:0000256" key="5">
    <source>
        <dbReference type="ARBA" id="ARBA00022679"/>
    </source>
</evidence>